<dbReference type="Proteomes" id="UP000554482">
    <property type="component" value="Unassembled WGS sequence"/>
</dbReference>
<gene>
    <name evidence="1" type="ORF">FRX31_026557</name>
</gene>
<sequence>MEGLEYLLTPQSDPLNWQNQIMHPYALQDGILCMEINRIMCTYNIKTGKINDLCSFTKLHAGGIAATIVIPYFKSLLPVQEKTS</sequence>
<comment type="caution">
    <text evidence="1">The sequence shown here is derived from an EMBL/GenBank/DDBJ whole genome shotgun (WGS) entry which is preliminary data.</text>
</comment>
<dbReference type="AlphaFoldDB" id="A0A7J6VFE6"/>
<dbReference type="EMBL" id="JABWDY010032871">
    <property type="protein sequence ID" value="KAF5183856.1"/>
    <property type="molecule type" value="Genomic_DNA"/>
</dbReference>
<accession>A0A7J6VFE6</accession>
<name>A0A7J6VFE6_THATH</name>
<evidence type="ECO:0000313" key="2">
    <source>
        <dbReference type="Proteomes" id="UP000554482"/>
    </source>
</evidence>
<protein>
    <submittedName>
        <fullName evidence="1">Uncharacterized protein</fullName>
    </submittedName>
</protein>
<evidence type="ECO:0000313" key="1">
    <source>
        <dbReference type="EMBL" id="KAF5183856.1"/>
    </source>
</evidence>
<keyword evidence="2" id="KW-1185">Reference proteome</keyword>
<proteinExistence type="predicted"/>
<organism evidence="1 2">
    <name type="scientific">Thalictrum thalictroides</name>
    <name type="common">Rue-anemone</name>
    <name type="synonym">Anemone thalictroides</name>
    <dbReference type="NCBI Taxonomy" id="46969"/>
    <lineage>
        <taxon>Eukaryota</taxon>
        <taxon>Viridiplantae</taxon>
        <taxon>Streptophyta</taxon>
        <taxon>Embryophyta</taxon>
        <taxon>Tracheophyta</taxon>
        <taxon>Spermatophyta</taxon>
        <taxon>Magnoliopsida</taxon>
        <taxon>Ranunculales</taxon>
        <taxon>Ranunculaceae</taxon>
        <taxon>Thalictroideae</taxon>
        <taxon>Thalictrum</taxon>
    </lineage>
</organism>
<reference evidence="1 2" key="1">
    <citation type="submission" date="2020-06" db="EMBL/GenBank/DDBJ databases">
        <title>Transcriptomic and genomic resources for Thalictrum thalictroides and T. hernandezii: Facilitating candidate gene discovery in an emerging model plant lineage.</title>
        <authorList>
            <person name="Arias T."/>
            <person name="Riano-Pachon D.M."/>
            <person name="Di Stilio V.S."/>
        </authorList>
    </citation>
    <scope>NUCLEOTIDE SEQUENCE [LARGE SCALE GENOMIC DNA]</scope>
    <source>
        <strain evidence="2">cv. WT478/WT964</strain>
        <tissue evidence="1">Leaves</tissue>
    </source>
</reference>